<evidence type="ECO:0000256" key="1">
    <source>
        <dbReference type="ARBA" id="ARBA00004141"/>
    </source>
</evidence>
<evidence type="ECO:0000313" key="6">
    <source>
        <dbReference type="EMBL" id="OAG44986.1"/>
    </source>
</evidence>
<dbReference type="Proteomes" id="UP000077002">
    <property type="component" value="Unassembled WGS sequence"/>
</dbReference>
<proteinExistence type="predicted"/>
<dbReference type="Gene3D" id="1.20.1250.20">
    <property type="entry name" value="MFS general substrate transporter like domains"/>
    <property type="match status" value="1"/>
</dbReference>
<feature type="transmembrane region" description="Helical" evidence="5">
    <location>
        <begin position="454"/>
        <end position="480"/>
    </location>
</feature>
<keyword evidence="4 5" id="KW-0472">Membrane</keyword>
<dbReference type="InterPro" id="IPR036259">
    <property type="entry name" value="MFS_trans_sf"/>
</dbReference>
<reference evidence="6 7" key="1">
    <citation type="submission" date="2016-03" db="EMBL/GenBank/DDBJ databases">
        <title>Draft genome sequence of the Fonsecaea monophora CBS 269.37.</title>
        <authorList>
            <person name="Bombassaro A."/>
            <person name="Vinicius W.A."/>
            <person name="De Hoog S."/>
            <person name="Sun J."/>
            <person name="Souza E.M."/>
            <person name="Raittz R.T."/>
            <person name="Costa F."/>
            <person name="Leao A.C."/>
            <person name="Tadra-Sfeir M.Z."/>
            <person name="Baura V."/>
            <person name="Balsanelli E."/>
            <person name="Pedrosa F.O."/>
            <person name="Moreno L.F."/>
            <person name="Steffens M.B."/>
            <person name="Xi L."/>
            <person name="Bocca A.L."/>
            <person name="Felipe M.S."/>
            <person name="Teixeira M."/>
            <person name="Telles Filho F.Q."/>
            <person name="Azevedo C.M."/>
            <person name="Gomes R."/>
            <person name="Vicente V.A."/>
        </authorList>
    </citation>
    <scope>NUCLEOTIDE SEQUENCE [LARGE SCALE GENOMIC DNA]</scope>
    <source>
        <strain evidence="6 7">CBS 269.37</strain>
    </source>
</reference>
<dbReference type="EMBL" id="LVKK01000003">
    <property type="protein sequence ID" value="OAG44986.1"/>
    <property type="molecule type" value="Genomic_DNA"/>
</dbReference>
<comment type="subcellular location">
    <subcellularLocation>
        <location evidence="1">Membrane</location>
        <topology evidence="1">Multi-pass membrane protein</topology>
    </subcellularLocation>
</comment>
<dbReference type="PANTHER" id="PTHR23502">
    <property type="entry name" value="MAJOR FACILITATOR SUPERFAMILY"/>
    <property type="match status" value="1"/>
</dbReference>
<accession>A0A177FMS0</accession>
<evidence type="ECO:0000256" key="4">
    <source>
        <dbReference type="ARBA" id="ARBA00023136"/>
    </source>
</evidence>
<dbReference type="InterPro" id="IPR011701">
    <property type="entry name" value="MFS"/>
</dbReference>
<keyword evidence="3 5" id="KW-1133">Transmembrane helix</keyword>
<dbReference type="OrthoDB" id="2533084at2759"/>
<dbReference type="GO" id="GO:0022857">
    <property type="term" value="F:transmembrane transporter activity"/>
    <property type="evidence" value="ECO:0007669"/>
    <property type="project" value="InterPro"/>
</dbReference>
<gene>
    <name evidence="6" type="ORF">AYO21_00948</name>
</gene>
<feature type="transmembrane region" description="Helical" evidence="5">
    <location>
        <begin position="522"/>
        <end position="542"/>
    </location>
</feature>
<evidence type="ECO:0000256" key="2">
    <source>
        <dbReference type="ARBA" id="ARBA00022692"/>
    </source>
</evidence>
<dbReference type="AlphaFoldDB" id="A0A177FMS0"/>
<feature type="transmembrane region" description="Helical" evidence="5">
    <location>
        <begin position="427"/>
        <end position="448"/>
    </location>
</feature>
<evidence type="ECO:0000313" key="7">
    <source>
        <dbReference type="Proteomes" id="UP000077002"/>
    </source>
</evidence>
<feature type="transmembrane region" description="Helical" evidence="5">
    <location>
        <begin position="267"/>
        <end position="287"/>
    </location>
</feature>
<feature type="transmembrane region" description="Helical" evidence="5">
    <location>
        <begin position="386"/>
        <end position="406"/>
    </location>
</feature>
<dbReference type="Pfam" id="PF07690">
    <property type="entry name" value="MFS_1"/>
    <property type="match status" value="1"/>
</dbReference>
<evidence type="ECO:0000256" key="5">
    <source>
        <dbReference type="SAM" id="Phobius"/>
    </source>
</evidence>
<protein>
    <recommendedName>
        <fullName evidence="8">Major facilitator superfamily (MFS) profile domain-containing protein</fullName>
    </recommendedName>
</protein>
<sequence>MGMPRAGKNDDVEEGKAVELEECQSVPGAVVVEQGNGAVLLDVGHVKEQSGRTNLKLTRDGHTVLVPQPTDDPNDPLNWSDLKKNLLLLAISLAAFQSDYQTAAGVPSVGLQGVEWHLSPVHVNYAGNLNVLMKYVFAAFPVKPIDPLEKAGLTVFFLSGIGGLVWIPLIYLWGRAPVLFWTSFIGTFLTLATCLVPNFAGYYGLRALMGVFLSSGPAVGLAFIQDVFFLHEQARKIGIWIFAVQVCPYCSPMFGSYIIAATGSWRATFWVVFGLEALVLLCLALFLDESFYRRDLPPSQQPQRGTRILRLVGWWQLQVHRRYFASFTSSFLRVFEILLKPIIIPLLAFYLLSCMWAIGINQSSAILFAEPVSAGGYGMSLNSTGYLYFAPIIAVLIGETLGHFINDWTTTRYVRQHNGVFKPEARLPPVYLTLLLTVPGLILVGQALERHLSWVAVAFGWAMYTAAVMMFSVPLFAYALDSYRNAPGEVSAWFNFARIIGGFSVGYFQQGWGLRSGFDVSFGVQAAIVASGGLIILALQIYGEKLRARGGVLRD</sequence>
<name>A0A177FMS0_9EURO</name>
<comment type="caution">
    <text evidence="6">The sequence shown here is derived from an EMBL/GenBank/DDBJ whole genome shotgun (WGS) entry which is preliminary data.</text>
</comment>
<evidence type="ECO:0000256" key="3">
    <source>
        <dbReference type="ARBA" id="ARBA00022989"/>
    </source>
</evidence>
<feature type="transmembrane region" description="Helical" evidence="5">
    <location>
        <begin position="178"/>
        <end position="201"/>
    </location>
</feature>
<dbReference type="GO" id="GO:0005886">
    <property type="term" value="C:plasma membrane"/>
    <property type="evidence" value="ECO:0007669"/>
    <property type="project" value="TreeGrafter"/>
</dbReference>
<feature type="transmembrane region" description="Helical" evidence="5">
    <location>
        <begin position="492"/>
        <end position="510"/>
    </location>
</feature>
<feature type="transmembrane region" description="Helical" evidence="5">
    <location>
        <begin position="207"/>
        <end position="230"/>
    </location>
</feature>
<evidence type="ECO:0008006" key="8">
    <source>
        <dbReference type="Google" id="ProtNLM"/>
    </source>
</evidence>
<feature type="transmembrane region" description="Helical" evidence="5">
    <location>
        <begin position="237"/>
        <end position="261"/>
    </location>
</feature>
<keyword evidence="2 5" id="KW-0812">Transmembrane</keyword>
<keyword evidence="7" id="KW-1185">Reference proteome</keyword>
<feature type="transmembrane region" description="Helical" evidence="5">
    <location>
        <begin position="151"/>
        <end position="171"/>
    </location>
</feature>
<feature type="transmembrane region" description="Helical" evidence="5">
    <location>
        <begin position="337"/>
        <end position="358"/>
    </location>
</feature>
<dbReference type="SUPFAM" id="SSF103473">
    <property type="entry name" value="MFS general substrate transporter"/>
    <property type="match status" value="1"/>
</dbReference>
<organism evidence="6 7">
    <name type="scientific">Fonsecaea monophora</name>
    <dbReference type="NCBI Taxonomy" id="254056"/>
    <lineage>
        <taxon>Eukaryota</taxon>
        <taxon>Fungi</taxon>
        <taxon>Dikarya</taxon>
        <taxon>Ascomycota</taxon>
        <taxon>Pezizomycotina</taxon>
        <taxon>Eurotiomycetes</taxon>
        <taxon>Chaetothyriomycetidae</taxon>
        <taxon>Chaetothyriales</taxon>
        <taxon>Herpotrichiellaceae</taxon>
        <taxon>Fonsecaea</taxon>
    </lineage>
</organism>
<dbReference type="GeneID" id="34596130"/>
<dbReference type="RefSeq" id="XP_022516938.1">
    <property type="nucleotide sequence ID" value="XM_022650935.1"/>
</dbReference>
<dbReference type="PANTHER" id="PTHR23502:SF22">
    <property type="entry name" value="MAJOR FACILITATOR SUPERFAMILY (MFS) PROFILE DOMAIN-CONTAINING PROTEIN"/>
    <property type="match status" value="1"/>
</dbReference>